<proteinExistence type="predicted"/>
<organism evidence="4 5">
    <name type="scientific">Porcincola intestinalis</name>
    <dbReference type="NCBI Taxonomy" id="2606632"/>
    <lineage>
        <taxon>Bacteria</taxon>
        <taxon>Bacillati</taxon>
        <taxon>Bacillota</taxon>
        <taxon>Clostridia</taxon>
        <taxon>Lachnospirales</taxon>
        <taxon>Lachnospiraceae</taxon>
        <taxon>Porcincola</taxon>
    </lineage>
</organism>
<feature type="region of interest" description="Disordered" evidence="1">
    <location>
        <begin position="300"/>
        <end position="321"/>
    </location>
</feature>
<accession>A0A6L5X5A1</accession>
<dbReference type="GO" id="GO:0005975">
    <property type="term" value="P:carbohydrate metabolic process"/>
    <property type="evidence" value="ECO:0007669"/>
    <property type="project" value="InterPro"/>
</dbReference>
<feature type="domain" description="NodB homology" evidence="3">
    <location>
        <begin position="334"/>
        <end position="410"/>
    </location>
</feature>
<name>A0A6L5X5A1_9FIRM</name>
<feature type="region of interest" description="Disordered" evidence="1">
    <location>
        <begin position="50"/>
        <end position="79"/>
    </location>
</feature>
<dbReference type="RefSeq" id="WP_154524708.1">
    <property type="nucleotide sequence ID" value="NZ_VULZ01000005.1"/>
</dbReference>
<comment type="caution">
    <text evidence="4">The sequence shown here is derived from an EMBL/GenBank/DDBJ whole genome shotgun (WGS) entry which is preliminary data.</text>
</comment>
<keyword evidence="2" id="KW-0732">Signal</keyword>
<feature type="compositionally biased region" description="Low complexity" evidence="1">
    <location>
        <begin position="301"/>
        <end position="317"/>
    </location>
</feature>
<gene>
    <name evidence="4" type="ORF">FYJ35_06310</name>
</gene>
<evidence type="ECO:0000256" key="1">
    <source>
        <dbReference type="SAM" id="MobiDB-lite"/>
    </source>
</evidence>
<feature type="signal peptide" evidence="2">
    <location>
        <begin position="1"/>
        <end position="25"/>
    </location>
</feature>
<evidence type="ECO:0000313" key="4">
    <source>
        <dbReference type="EMBL" id="MSS14657.1"/>
    </source>
</evidence>
<dbReference type="EMBL" id="VULZ01000005">
    <property type="protein sequence ID" value="MSS14657.1"/>
    <property type="molecule type" value="Genomic_DNA"/>
</dbReference>
<dbReference type="Gene3D" id="3.20.20.370">
    <property type="entry name" value="Glycoside hydrolase/deacetylase"/>
    <property type="match status" value="1"/>
</dbReference>
<reference evidence="4 5" key="1">
    <citation type="submission" date="2019-08" db="EMBL/GenBank/DDBJ databases">
        <title>In-depth cultivation of the pig gut microbiome towards novel bacterial diversity and tailored functional studies.</title>
        <authorList>
            <person name="Wylensek D."/>
            <person name="Hitch T.C.A."/>
            <person name="Clavel T."/>
        </authorList>
    </citation>
    <scope>NUCLEOTIDE SEQUENCE [LARGE SCALE GENOMIC DNA]</scope>
    <source>
        <strain evidence="4 5">Oil+RF-744-WCA-WT-11</strain>
    </source>
</reference>
<feature type="compositionally biased region" description="Basic and acidic residues" evidence="1">
    <location>
        <begin position="50"/>
        <end position="67"/>
    </location>
</feature>
<dbReference type="AlphaFoldDB" id="A0A6L5X5A1"/>
<keyword evidence="5" id="KW-1185">Reference proteome</keyword>
<dbReference type="Proteomes" id="UP000481852">
    <property type="component" value="Unassembled WGS sequence"/>
</dbReference>
<dbReference type="InterPro" id="IPR002509">
    <property type="entry name" value="NODB_dom"/>
</dbReference>
<dbReference type="Pfam" id="PF01522">
    <property type="entry name" value="Polysacc_deac_1"/>
    <property type="match status" value="1"/>
</dbReference>
<dbReference type="PROSITE" id="PS51257">
    <property type="entry name" value="PROKAR_LIPOPROTEIN"/>
    <property type="match status" value="1"/>
</dbReference>
<evidence type="ECO:0000256" key="2">
    <source>
        <dbReference type="SAM" id="SignalP"/>
    </source>
</evidence>
<dbReference type="SUPFAM" id="SSF88713">
    <property type="entry name" value="Glycoside hydrolase/deacetylase"/>
    <property type="match status" value="1"/>
</dbReference>
<protein>
    <recommendedName>
        <fullName evidence="3">NodB homology domain-containing protein</fullName>
    </recommendedName>
</protein>
<evidence type="ECO:0000259" key="3">
    <source>
        <dbReference type="Pfam" id="PF01522"/>
    </source>
</evidence>
<dbReference type="GO" id="GO:0016810">
    <property type="term" value="F:hydrolase activity, acting on carbon-nitrogen (but not peptide) bonds"/>
    <property type="evidence" value="ECO:0007669"/>
    <property type="project" value="InterPro"/>
</dbReference>
<dbReference type="InterPro" id="IPR011330">
    <property type="entry name" value="Glyco_hydro/deAcase_b/a-brl"/>
</dbReference>
<evidence type="ECO:0000313" key="5">
    <source>
        <dbReference type="Proteomes" id="UP000481852"/>
    </source>
</evidence>
<feature type="chain" id="PRO_5039018338" description="NodB homology domain-containing protein" evidence="2">
    <location>
        <begin position="26"/>
        <end position="464"/>
    </location>
</feature>
<sequence length="464" mass="50308">MMRRAHSTTFRKAAAAAAAAGLAAAVLGLSGCSRKQMNYQIAEAIGTDGKYENNEPVETPKMKEQRAAQEQSESEEQNVSQILQTAANQAAGYNYEEAIATLNTLSGNLALDSRVAEARKQYEAGDAALTAWDGDIPHLCFPTLIEDPSRAFDGDSLSDTYKSTMVTTDEFKAMLQSLYENNYILVDIHSIAKLQSEGDMELQTLRLPSGKKPIVLSQDNVDYSSVKNGDGIATALTVEDGAVKAKYTDADGHDLSGDYDLIPILDSFIAEHPDFSFRGARGIVSVSGKNGVFGYRLPDTGSAGSSSESESGNQAGSFSANSAASYTDDQKKIAEIAKALTDEGWSIASAGWSHSYMNDASMTTDQFRQEIDSWESKVAPLTGKADILFFPYGAEVSYPGDSLSYLLENGLVYLCGLWGDTDYKEIGDGYMRMTRRFVDGYSLKNAPDNFSSFFDVSDLIDKNR</sequence>